<dbReference type="AlphaFoldDB" id="A0A563ETD1"/>
<dbReference type="Pfam" id="PF00583">
    <property type="entry name" value="Acetyltransf_1"/>
    <property type="match status" value="1"/>
</dbReference>
<dbReference type="Proteomes" id="UP000316639">
    <property type="component" value="Unassembled WGS sequence"/>
</dbReference>
<sequence>MAGRGELRSLDPADAAVVASWPSSAEETRLWCSASSVSAEEITGWAGFGLYADELVGYGEVWVDDDEVELARLIVAPHARGRGVGRELVARLVEQALAHHPSIFMRVHPDNARALRCYAGAGFVRVSQADADEWNRLQPTLYVWLTYAA</sequence>
<evidence type="ECO:0000256" key="2">
    <source>
        <dbReference type="ARBA" id="ARBA00023315"/>
    </source>
</evidence>
<dbReference type="CDD" id="cd04301">
    <property type="entry name" value="NAT_SF"/>
    <property type="match status" value="1"/>
</dbReference>
<keyword evidence="2" id="KW-0012">Acyltransferase</keyword>
<dbReference type="SUPFAM" id="SSF55729">
    <property type="entry name" value="Acyl-CoA N-acyltransferases (Nat)"/>
    <property type="match status" value="1"/>
</dbReference>
<dbReference type="PROSITE" id="PS51186">
    <property type="entry name" value="GNAT"/>
    <property type="match status" value="1"/>
</dbReference>
<organism evidence="4 5">
    <name type="scientific">Lentzea tibetensis</name>
    <dbReference type="NCBI Taxonomy" id="2591470"/>
    <lineage>
        <taxon>Bacteria</taxon>
        <taxon>Bacillati</taxon>
        <taxon>Actinomycetota</taxon>
        <taxon>Actinomycetes</taxon>
        <taxon>Pseudonocardiales</taxon>
        <taxon>Pseudonocardiaceae</taxon>
        <taxon>Lentzea</taxon>
    </lineage>
</organism>
<proteinExistence type="predicted"/>
<dbReference type="InterPro" id="IPR050832">
    <property type="entry name" value="Bact_Acetyltransf"/>
</dbReference>
<evidence type="ECO:0000259" key="3">
    <source>
        <dbReference type="PROSITE" id="PS51186"/>
    </source>
</evidence>
<dbReference type="InterPro" id="IPR016181">
    <property type="entry name" value="Acyl_CoA_acyltransferase"/>
</dbReference>
<protein>
    <submittedName>
        <fullName evidence="4">GNAT family N-acetyltransferase</fullName>
    </submittedName>
</protein>
<accession>A0A563ETD1</accession>
<dbReference type="PANTHER" id="PTHR43877">
    <property type="entry name" value="AMINOALKYLPHOSPHONATE N-ACETYLTRANSFERASE-RELATED-RELATED"/>
    <property type="match status" value="1"/>
</dbReference>
<dbReference type="OrthoDB" id="9799092at2"/>
<keyword evidence="1 4" id="KW-0808">Transferase</keyword>
<dbReference type="EMBL" id="VOBR01000010">
    <property type="protein sequence ID" value="TWP50949.1"/>
    <property type="molecule type" value="Genomic_DNA"/>
</dbReference>
<keyword evidence="5" id="KW-1185">Reference proteome</keyword>
<dbReference type="Gene3D" id="3.40.630.30">
    <property type="match status" value="1"/>
</dbReference>
<dbReference type="GO" id="GO:0016747">
    <property type="term" value="F:acyltransferase activity, transferring groups other than amino-acyl groups"/>
    <property type="evidence" value="ECO:0007669"/>
    <property type="project" value="InterPro"/>
</dbReference>
<reference evidence="4 5" key="1">
    <citation type="submission" date="2019-07" db="EMBL/GenBank/DDBJ databases">
        <title>Lentzea xizangensis sp. nov., isolated from Qinghai-Tibetan Plateau Soils.</title>
        <authorList>
            <person name="Huang J."/>
        </authorList>
    </citation>
    <scope>NUCLEOTIDE SEQUENCE [LARGE SCALE GENOMIC DNA]</scope>
    <source>
        <strain evidence="4 5">FXJ1.1311</strain>
    </source>
</reference>
<feature type="domain" description="N-acetyltransferase" evidence="3">
    <location>
        <begin position="5"/>
        <end position="148"/>
    </location>
</feature>
<gene>
    <name evidence="4" type="ORF">FKR81_17900</name>
</gene>
<evidence type="ECO:0000313" key="4">
    <source>
        <dbReference type="EMBL" id="TWP50949.1"/>
    </source>
</evidence>
<dbReference type="PANTHER" id="PTHR43877:SF2">
    <property type="entry name" value="AMINOALKYLPHOSPHONATE N-ACETYLTRANSFERASE-RELATED"/>
    <property type="match status" value="1"/>
</dbReference>
<evidence type="ECO:0000256" key="1">
    <source>
        <dbReference type="ARBA" id="ARBA00022679"/>
    </source>
</evidence>
<name>A0A563ETD1_9PSEU</name>
<dbReference type="InterPro" id="IPR000182">
    <property type="entry name" value="GNAT_dom"/>
</dbReference>
<dbReference type="RefSeq" id="WP_146353198.1">
    <property type="nucleotide sequence ID" value="NZ_VOBR01000010.1"/>
</dbReference>
<comment type="caution">
    <text evidence="4">The sequence shown here is derived from an EMBL/GenBank/DDBJ whole genome shotgun (WGS) entry which is preliminary data.</text>
</comment>
<evidence type="ECO:0000313" key="5">
    <source>
        <dbReference type="Proteomes" id="UP000316639"/>
    </source>
</evidence>